<dbReference type="Gene3D" id="3.30.9.10">
    <property type="entry name" value="D-Amino Acid Oxidase, subunit A, domain 2"/>
    <property type="match status" value="1"/>
</dbReference>
<evidence type="ECO:0000313" key="3">
    <source>
        <dbReference type="Proteomes" id="UP000471745"/>
    </source>
</evidence>
<reference evidence="2 3" key="1">
    <citation type="submission" date="2020-01" db="EMBL/GenBank/DDBJ databases">
        <title>Insect and environment-associated Actinomycetes.</title>
        <authorList>
            <person name="Currrie C."/>
            <person name="Chevrette M."/>
            <person name="Carlson C."/>
            <person name="Stubbendieck R."/>
            <person name="Wendt-Pienkowski E."/>
        </authorList>
    </citation>
    <scope>NUCLEOTIDE SEQUENCE [LARGE SCALE GENOMIC DNA]</scope>
    <source>
        <strain evidence="2 3">SID8189</strain>
    </source>
</reference>
<evidence type="ECO:0000259" key="1">
    <source>
        <dbReference type="Pfam" id="PF01494"/>
    </source>
</evidence>
<name>A0A9X5CMS2_9ACTN</name>
<sequence>MTHPTSTPTSAPRRVLISGASIAGPALAYWLDRYGFEVTVVEKAGAVRGGGYAIDIRGTAREVVDRMGLLPRLREAHIDTRRISFLDAAGDTVGAVQPEQLTGGESGQDLEVRRGDLADALYAPLRDQVEFLFGDSIATLDDDGNAVHVVLDSGTHRTFDLVIGADGLHSHTRRLVFGPEEPFHHYLGHVFAGFTLPNELGIAHEAFIWSEPGRSAVVYAYEPSEPVHGFLTFVRDTPPFEAFRDPRAQRDLVASQFPEQVWQVPRLVAAMRTSEDLFFDIVSQIHMPAWSHGRVTLVGDAAHATSFLSGQGSSVALIGAYVLAGELATHADHTEAFAAYEHRMRPFAERNQALATAGGTIVTPTTRAQVDARNALLRDPEAMAKELATAEAEARRATHSSLTLPEYTTAL</sequence>
<keyword evidence="3" id="KW-1185">Reference proteome</keyword>
<dbReference type="SUPFAM" id="SSF51905">
    <property type="entry name" value="FAD/NAD(P)-binding domain"/>
    <property type="match status" value="1"/>
</dbReference>
<dbReference type="PRINTS" id="PR00420">
    <property type="entry name" value="RNGMNOXGNASE"/>
</dbReference>
<dbReference type="GO" id="GO:0071949">
    <property type="term" value="F:FAD binding"/>
    <property type="evidence" value="ECO:0007669"/>
    <property type="project" value="InterPro"/>
</dbReference>
<dbReference type="InterPro" id="IPR036188">
    <property type="entry name" value="FAD/NAD-bd_sf"/>
</dbReference>
<feature type="domain" description="FAD-binding" evidence="1">
    <location>
        <begin position="15"/>
        <end position="351"/>
    </location>
</feature>
<accession>A0A9X5CMS2</accession>
<evidence type="ECO:0000313" key="2">
    <source>
        <dbReference type="EMBL" id="NEC51387.1"/>
    </source>
</evidence>
<dbReference type="Proteomes" id="UP000471745">
    <property type="component" value="Unassembled WGS sequence"/>
</dbReference>
<dbReference type="PANTHER" id="PTHR46865">
    <property type="entry name" value="OXIDOREDUCTASE-RELATED"/>
    <property type="match status" value="1"/>
</dbReference>
<dbReference type="InterPro" id="IPR002938">
    <property type="entry name" value="FAD-bd"/>
</dbReference>
<dbReference type="GeneID" id="97453736"/>
<dbReference type="EMBL" id="JAAGNA010000793">
    <property type="protein sequence ID" value="NEC51387.1"/>
    <property type="molecule type" value="Genomic_DNA"/>
</dbReference>
<dbReference type="Gene3D" id="3.50.50.60">
    <property type="entry name" value="FAD/NAD(P)-binding domain"/>
    <property type="match status" value="1"/>
</dbReference>
<dbReference type="PANTHER" id="PTHR46865:SF2">
    <property type="entry name" value="MONOOXYGENASE"/>
    <property type="match status" value="1"/>
</dbReference>
<organism evidence="2 3">
    <name type="scientific">Actinospica acidiphila</name>
    <dbReference type="NCBI Taxonomy" id="304899"/>
    <lineage>
        <taxon>Bacteria</taxon>
        <taxon>Bacillati</taxon>
        <taxon>Actinomycetota</taxon>
        <taxon>Actinomycetes</taxon>
        <taxon>Catenulisporales</taxon>
        <taxon>Actinospicaceae</taxon>
        <taxon>Actinospica</taxon>
    </lineage>
</organism>
<protein>
    <submittedName>
        <fullName evidence="2">FAD-dependent oxidoreductase</fullName>
    </submittedName>
</protein>
<gene>
    <name evidence="2" type="ORF">G3I18_22915</name>
</gene>
<proteinExistence type="predicted"/>
<dbReference type="AlphaFoldDB" id="A0A9X5CMS2"/>
<dbReference type="RefSeq" id="WP_033274267.1">
    <property type="nucleotide sequence ID" value="NZ_JAAGNA010000793.1"/>
</dbReference>
<comment type="caution">
    <text evidence="2">The sequence shown here is derived from an EMBL/GenBank/DDBJ whole genome shotgun (WGS) entry which is preliminary data.</text>
</comment>
<dbReference type="InterPro" id="IPR051704">
    <property type="entry name" value="FAD_aromatic-hydroxylase"/>
</dbReference>
<dbReference type="Pfam" id="PF01494">
    <property type="entry name" value="FAD_binding_3"/>
    <property type="match status" value="1"/>
</dbReference>